<dbReference type="GO" id="GO:0051607">
    <property type="term" value="P:defense response to virus"/>
    <property type="evidence" value="ECO:0007669"/>
    <property type="project" value="UniProtKB-KW"/>
</dbReference>
<dbReference type="PROSITE" id="PS51327">
    <property type="entry name" value="DICER_DSRBF"/>
    <property type="match status" value="1"/>
</dbReference>
<feature type="region of interest" description="Disordered" evidence="18">
    <location>
        <begin position="1"/>
        <end position="50"/>
    </location>
</feature>
<evidence type="ECO:0000259" key="23">
    <source>
        <dbReference type="PROSITE" id="PS51327"/>
    </source>
</evidence>
<evidence type="ECO:0000256" key="7">
    <source>
        <dbReference type="ARBA" id="ARBA00022741"/>
    </source>
</evidence>
<dbReference type="SMART" id="SM00535">
    <property type="entry name" value="RIBOc"/>
    <property type="match status" value="2"/>
</dbReference>
<dbReference type="InterPro" id="IPR001650">
    <property type="entry name" value="Helicase_C-like"/>
</dbReference>
<dbReference type="GO" id="GO:0004525">
    <property type="term" value="F:ribonuclease III activity"/>
    <property type="evidence" value="ECO:0007669"/>
    <property type="project" value="InterPro"/>
</dbReference>
<dbReference type="Pfam" id="PF00271">
    <property type="entry name" value="Helicase_C"/>
    <property type="match status" value="1"/>
</dbReference>
<evidence type="ECO:0000256" key="9">
    <source>
        <dbReference type="ARBA" id="ARBA00022806"/>
    </source>
</evidence>
<evidence type="ECO:0000259" key="21">
    <source>
        <dbReference type="PROSITE" id="PS51192"/>
    </source>
</evidence>
<dbReference type="PROSITE" id="PS50821">
    <property type="entry name" value="PAZ"/>
    <property type="match status" value="1"/>
</dbReference>
<keyword evidence="4" id="KW-0930">Antiviral protein</keyword>
<name>A0A7S9KVG3_EPIFF</name>
<evidence type="ECO:0000256" key="5">
    <source>
        <dbReference type="ARBA" id="ARBA00022723"/>
    </source>
</evidence>
<dbReference type="GO" id="GO:0030422">
    <property type="term" value="P:siRNA processing"/>
    <property type="evidence" value="ECO:0007669"/>
    <property type="project" value="TreeGrafter"/>
</dbReference>
<evidence type="ECO:0000256" key="8">
    <source>
        <dbReference type="ARBA" id="ARBA00022801"/>
    </source>
</evidence>
<evidence type="ECO:0000259" key="20">
    <source>
        <dbReference type="PROSITE" id="PS50821"/>
    </source>
</evidence>
<dbReference type="GO" id="GO:0004386">
    <property type="term" value="F:helicase activity"/>
    <property type="evidence" value="ECO:0007669"/>
    <property type="project" value="UniProtKB-KW"/>
</dbReference>
<keyword evidence="7" id="KW-0547">Nucleotide-binding</keyword>
<comment type="cofactor">
    <cofactor evidence="1">
        <name>Mn(2+)</name>
        <dbReference type="ChEBI" id="CHEBI:29035"/>
    </cofactor>
</comment>
<dbReference type="Pfam" id="PF00636">
    <property type="entry name" value="Ribonuclease_3"/>
    <property type="match status" value="2"/>
</dbReference>
<dbReference type="PROSITE" id="PS51192">
    <property type="entry name" value="HELICASE_ATP_BIND_1"/>
    <property type="match status" value="1"/>
</dbReference>
<dbReference type="SUPFAM" id="SSF52540">
    <property type="entry name" value="P-loop containing nucleoside triphosphate hydrolases"/>
    <property type="match status" value="1"/>
</dbReference>
<dbReference type="Pfam" id="PF04851">
    <property type="entry name" value="ResIII"/>
    <property type="match status" value="1"/>
</dbReference>
<dbReference type="InterPro" id="IPR014001">
    <property type="entry name" value="Helicase_ATP-bd"/>
</dbReference>
<feature type="domain" description="RNase III" evidence="19">
    <location>
        <begin position="1027"/>
        <end position="1190"/>
    </location>
</feature>
<keyword evidence="10" id="KW-0862">Zinc</keyword>
<keyword evidence="8" id="KW-0378">Hydrolase</keyword>
<evidence type="ECO:0000259" key="22">
    <source>
        <dbReference type="PROSITE" id="PS51194"/>
    </source>
</evidence>
<keyword evidence="25" id="KW-1185">Reference proteome</keyword>
<evidence type="ECO:0000256" key="16">
    <source>
        <dbReference type="ARBA" id="ARBA00035116"/>
    </source>
</evidence>
<dbReference type="Gene3D" id="3.30.160.380">
    <property type="entry name" value="Dicer dimerisation domain"/>
    <property type="match status" value="1"/>
</dbReference>
<dbReference type="Gene3D" id="1.10.1520.10">
    <property type="entry name" value="Ribonuclease III domain"/>
    <property type="match status" value="2"/>
</dbReference>
<dbReference type="GO" id="GO:0050688">
    <property type="term" value="P:regulation of defense response to virus"/>
    <property type="evidence" value="ECO:0007669"/>
    <property type="project" value="UniProtKB-KW"/>
</dbReference>
<dbReference type="InterPro" id="IPR006935">
    <property type="entry name" value="Helicase/UvrB_N"/>
</dbReference>
<dbReference type="Pfam" id="PF03368">
    <property type="entry name" value="Dicer_dimer"/>
    <property type="match status" value="1"/>
</dbReference>
<evidence type="ECO:0000256" key="17">
    <source>
        <dbReference type="PROSITE-ProRule" id="PRU00657"/>
    </source>
</evidence>
<dbReference type="GO" id="GO:0003723">
    <property type="term" value="F:RNA binding"/>
    <property type="evidence" value="ECO:0007669"/>
    <property type="project" value="UniProtKB-UniRule"/>
</dbReference>
<protein>
    <recommendedName>
        <fullName evidence="3">Dicer-like protein 1</fullName>
    </recommendedName>
</protein>
<evidence type="ECO:0000313" key="24">
    <source>
        <dbReference type="EMBL" id="QPH09597.1"/>
    </source>
</evidence>
<evidence type="ECO:0000259" key="19">
    <source>
        <dbReference type="PROSITE" id="PS50142"/>
    </source>
</evidence>
<keyword evidence="13 17" id="KW-0694">RNA-binding</keyword>
<dbReference type="PROSITE" id="PS51194">
    <property type="entry name" value="HELICASE_CTER"/>
    <property type="match status" value="1"/>
</dbReference>
<dbReference type="CDD" id="cd00593">
    <property type="entry name" value="RIBOc"/>
    <property type="match status" value="2"/>
</dbReference>
<feature type="domain" description="Dicer dsRNA-binding fold" evidence="23">
    <location>
        <begin position="642"/>
        <end position="732"/>
    </location>
</feature>
<evidence type="ECO:0000256" key="1">
    <source>
        <dbReference type="ARBA" id="ARBA00001936"/>
    </source>
</evidence>
<dbReference type="Proteomes" id="UP000594364">
    <property type="component" value="Chromosome 5"/>
</dbReference>
<dbReference type="InterPro" id="IPR038248">
    <property type="entry name" value="Dicer_dimer_sf"/>
</dbReference>
<feature type="domain" description="RNase III" evidence="19">
    <location>
        <begin position="1240"/>
        <end position="1397"/>
    </location>
</feature>
<dbReference type="PROSITE" id="PS00517">
    <property type="entry name" value="RNASE_3_1"/>
    <property type="match status" value="2"/>
</dbReference>
<dbReference type="GO" id="GO:0005634">
    <property type="term" value="C:nucleus"/>
    <property type="evidence" value="ECO:0007669"/>
    <property type="project" value="TreeGrafter"/>
</dbReference>
<keyword evidence="11" id="KW-0067">ATP-binding</keyword>
<evidence type="ECO:0000256" key="13">
    <source>
        <dbReference type="ARBA" id="ARBA00022884"/>
    </source>
</evidence>
<keyword evidence="12" id="KW-0460">Magnesium</keyword>
<dbReference type="GO" id="GO:0005737">
    <property type="term" value="C:cytoplasm"/>
    <property type="evidence" value="ECO:0007669"/>
    <property type="project" value="TreeGrafter"/>
</dbReference>
<feature type="domain" description="PAZ" evidence="20">
    <location>
        <begin position="890"/>
        <end position="1012"/>
    </location>
</feature>
<dbReference type="GO" id="GO:0046872">
    <property type="term" value="F:metal ion binding"/>
    <property type="evidence" value="ECO:0007669"/>
    <property type="project" value="UniProtKB-KW"/>
</dbReference>
<dbReference type="InterPro" id="IPR003100">
    <property type="entry name" value="PAZ_dom"/>
</dbReference>
<comment type="similarity">
    <text evidence="16 17">Belongs to the helicase family. Dicer subfamily.</text>
</comment>
<keyword evidence="14" id="KW-0051">Antiviral defense</keyword>
<evidence type="ECO:0000256" key="12">
    <source>
        <dbReference type="ARBA" id="ARBA00022842"/>
    </source>
</evidence>
<evidence type="ECO:0000256" key="15">
    <source>
        <dbReference type="ARBA" id="ARBA00023211"/>
    </source>
</evidence>
<keyword evidence="9" id="KW-0347">Helicase</keyword>
<evidence type="ECO:0000256" key="3">
    <source>
        <dbReference type="ARBA" id="ARBA00020797"/>
    </source>
</evidence>
<sequence length="1520" mass="171041">MASTPTACPSSHDMSSIETGTDSDDGIERYLQSSNAAPQAREKPPNAEDVAFQTWVANRTHETSSDSNEPAEADNKSLRLRNLGICDNTRRIINSPRQYQLDLFERAKESNTIIVLDTGSGKTLIAALLLRHTLDGELERRAEGLPNRTAFFLVDKVVLCLQQYNVLSANLDHPVGKFHGNTITGLKTKEDWDGHVRDNMVIVCTAQILLDLLGSGLISMDQINLLIFDEAHHTKKGHPYARIVRDHYMRIKTDRPRILGMTASPVDSRTGDLKVAALELEATLCSRIATISDEALAKENEKRQQIERVVYYAPLLQPEEAGTDLWQTLSETFDLVTEFSSHLEATRDICTILGPWCADQYWNVIFSADNTSQKSSHMYHVEQLSEEAVEDLLRDESHQRLHQGLKADHVVTAVAKARRSMMEHMNQRHNAKIDARDFSGKFLALHDILRDAFSNGETGRCIVFVQKRYIAFLLSNVFLEPGVRIQNMRCGYVVGSQSVSSSIANMSVRDQFRTLQRFQKGEINCLFATQVAEEGIDIPECDLIVRFDLYDSAIQYIQSRGRARQVKSTYINMVEQDNIKQLRRLKEASRDANALRRFVSVLSADRKVGDLDQPVDHLEREGKPQRAFRIPETGAQLTFDSSQQVLARFVSSLSSGADAHPEYVVTPTCTGGRFVATVILPDSSPVKTFRGMPQRSKILARGSAALEACIDMIDRKYINGHLQPTLSKRLPAMRNARLAISSNKRSEYDMRIKSDRWSHTGIPTDLFATIIRIDGSILAGKHGRHICLLTRFMIPQLAPIELYVDRTRKTNAVLVPCSTPMKVSEDELELLSKFTKTIFKDVFSKEYDCMAHALPYFIAPCASDSDSTTVEVDTRAVIDWPLLAIASAAEVDATLTTSRAEDFKNKFVIDPWDGSRKFVTRTVAKTLGPFDPVPAGVPIPKSRGYLRVEQNIAEYSNSLSLPARLRMKWNAEQPVFHADLLPIRRNFLCPPCDENEKCRECFIILEPLVVSQLPGDVVMTALALPVIMYRIDSVSISVDACRLLDLDIDPRLALEAFTKDSSNTEEHGQQQVDFQPGMGNNYERLEFLGDAFLKMATTISLFTRIPKTTEFEYHVERMLLICNQNLFNHAVDRKLQGYIRSKAFDRRTWYPDMKLKKGKAPKTKVVHSLADKSIADVCEAVIGAAYMSEPKGTMDLAVKAVTKMVRSKNHTMTRFDDYYKEYDVPEWQSAAASATERFAAEKVHKRIGYRFNHPKLLRSAFKHPSYPYEPDIPHYQRLEFLGDALLDLAAVDYLYRKFPTADPQWLTEHKMAMVSNHFFACLCVELGLHRHLLTTGSSMIGKNAHFAEQLEQAKAESSRAGSDGQPSPDFWVSLMQPPKALSDVLEAVVGAMFVDAKYDYQVVHDFFTRFISPYFADMALYDTYAAGHPVTVLTKLMQDVFSCRSWRLCVSTVPRGSEAGASALTEENVVCAMMVHGKVVGSQIRTNGRDAKVDVATKVVRQVQRMSKETFRVAMGCECL</sequence>
<dbReference type="OrthoDB" id="416741at2759"/>
<evidence type="ECO:0000256" key="4">
    <source>
        <dbReference type="ARBA" id="ARBA00022721"/>
    </source>
</evidence>
<keyword evidence="6" id="KW-0677">Repeat</keyword>
<dbReference type="SMART" id="SM00487">
    <property type="entry name" value="DEXDc"/>
    <property type="match status" value="1"/>
</dbReference>
<dbReference type="PANTHER" id="PTHR14950">
    <property type="entry name" value="DICER-RELATED"/>
    <property type="match status" value="1"/>
</dbReference>
<dbReference type="InterPro" id="IPR036389">
    <property type="entry name" value="RNase_III_sf"/>
</dbReference>
<dbReference type="PROSITE" id="PS50142">
    <property type="entry name" value="RNASE_3_2"/>
    <property type="match status" value="2"/>
</dbReference>
<dbReference type="EMBL" id="CP031389">
    <property type="protein sequence ID" value="QPH09597.1"/>
    <property type="molecule type" value="Genomic_DNA"/>
</dbReference>
<dbReference type="SMART" id="SM00490">
    <property type="entry name" value="HELICc"/>
    <property type="match status" value="1"/>
</dbReference>
<dbReference type="SUPFAM" id="SSF69065">
    <property type="entry name" value="RNase III domain-like"/>
    <property type="match status" value="2"/>
</dbReference>
<dbReference type="InterPro" id="IPR056755">
    <property type="entry name" value="DSRM_2"/>
</dbReference>
<evidence type="ECO:0000256" key="18">
    <source>
        <dbReference type="SAM" id="MobiDB-lite"/>
    </source>
</evidence>
<dbReference type="Pfam" id="PF24995">
    <property type="entry name" value="DSRM_2"/>
    <property type="match status" value="1"/>
</dbReference>
<dbReference type="CDD" id="cd18034">
    <property type="entry name" value="DEXHc_dicer"/>
    <property type="match status" value="1"/>
</dbReference>
<dbReference type="PANTHER" id="PTHR14950:SF62">
    <property type="entry name" value="DICER-LIKE PROTEIN 1"/>
    <property type="match status" value="1"/>
</dbReference>
<evidence type="ECO:0000256" key="2">
    <source>
        <dbReference type="ARBA" id="ARBA00001946"/>
    </source>
</evidence>
<dbReference type="GO" id="GO:0005524">
    <property type="term" value="F:ATP binding"/>
    <property type="evidence" value="ECO:0007669"/>
    <property type="project" value="UniProtKB-KW"/>
</dbReference>
<evidence type="ECO:0000313" key="25">
    <source>
        <dbReference type="Proteomes" id="UP000594364"/>
    </source>
</evidence>
<evidence type="ECO:0000256" key="6">
    <source>
        <dbReference type="ARBA" id="ARBA00022737"/>
    </source>
</evidence>
<feature type="domain" description="Helicase C-terminal" evidence="22">
    <location>
        <begin position="448"/>
        <end position="609"/>
    </location>
</feature>
<feature type="domain" description="Helicase ATP-binding" evidence="21">
    <location>
        <begin position="103"/>
        <end position="283"/>
    </location>
</feature>
<dbReference type="Gene3D" id="3.40.50.300">
    <property type="entry name" value="P-loop containing nucleotide triphosphate hydrolases"/>
    <property type="match status" value="2"/>
</dbReference>
<evidence type="ECO:0000256" key="11">
    <source>
        <dbReference type="ARBA" id="ARBA00022840"/>
    </source>
</evidence>
<dbReference type="FunFam" id="1.10.1520.10:FF:000015">
    <property type="entry name" value="Dicer-like protein 1"/>
    <property type="match status" value="1"/>
</dbReference>
<evidence type="ECO:0000256" key="10">
    <source>
        <dbReference type="ARBA" id="ARBA00022833"/>
    </source>
</evidence>
<gene>
    <name evidence="24" type="ORF">C2857_000486</name>
</gene>
<dbReference type="GO" id="GO:0003677">
    <property type="term" value="F:DNA binding"/>
    <property type="evidence" value="ECO:0007669"/>
    <property type="project" value="InterPro"/>
</dbReference>
<keyword evidence="5" id="KW-0479">Metal-binding</keyword>
<reference evidence="24 25" key="1">
    <citation type="journal article" date="2018" name="PLoS Genet.">
        <title>Repeat elements organise 3D genome structure and mediate transcription in the filamentous fungus Epichloe festucae.</title>
        <authorList>
            <person name="Winter D.J."/>
            <person name="Ganley A.R.D."/>
            <person name="Young C.A."/>
            <person name="Liachko I."/>
            <person name="Schardl C.L."/>
            <person name="Dupont P.Y."/>
            <person name="Berry D."/>
            <person name="Ram A."/>
            <person name="Scott B."/>
            <person name="Cox M.P."/>
        </authorList>
    </citation>
    <scope>NUCLEOTIDE SEQUENCE [LARGE SCALE GENOMIC DNA]</scope>
    <source>
        <strain evidence="24 25">Fl1</strain>
    </source>
</reference>
<evidence type="ECO:0000256" key="14">
    <source>
        <dbReference type="ARBA" id="ARBA00023118"/>
    </source>
</evidence>
<proteinExistence type="inferred from homology"/>
<feature type="compositionally biased region" description="Polar residues" evidence="18">
    <location>
        <begin position="1"/>
        <end position="20"/>
    </location>
</feature>
<dbReference type="InterPro" id="IPR005034">
    <property type="entry name" value="Dicer_dimerisation"/>
</dbReference>
<comment type="cofactor">
    <cofactor evidence="2">
        <name>Mg(2+)</name>
        <dbReference type="ChEBI" id="CHEBI:18420"/>
    </cofactor>
</comment>
<organism evidence="24 25">
    <name type="scientific">Epichloe festucae (strain Fl1)</name>
    <dbReference type="NCBI Taxonomy" id="877507"/>
    <lineage>
        <taxon>Eukaryota</taxon>
        <taxon>Fungi</taxon>
        <taxon>Dikarya</taxon>
        <taxon>Ascomycota</taxon>
        <taxon>Pezizomycotina</taxon>
        <taxon>Sordariomycetes</taxon>
        <taxon>Hypocreomycetidae</taxon>
        <taxon>Hypocreales</taxon>
        <taxon>Clavicipitaceae</taxon>
        <taxon>Epichloe</taxon>
    </lineage>
</organism>
<keyword evidence="15" id="KW-0464">Manganese</keyword>
<accession>A0A7S9KVG3</accession>
<dbReference type="InterPro" id="IPR000999">
    <property type="entry name" value="RNase_III_dom"/>
</dbReference>
<dbReference type="InterPro" id="IPR027417">
    <property type="entry name" value="P-loop_NTPase"/>
</dbReference>